<dbReference type="GO" id="GO:0016020">
    <property type="term" value="C:membrane"/>
    <property type="evidence" value="ECO:0007669"/>
    <property type="project" value="InterPro"/>
</dbReference>
<keyword evidence="1" id="KW-0812">Transmembrane</keyword>
<gene>
    <name evidence="4" type="ordered locus">Tola_1522</name>
</gene>
<dbReference type="CDD" id="cd00077">
    <property type="entry name" value="HDc"/>
    <property type="match status" value="1"/>
</dbReference>
<reference evidence="5" key="1">
    <citation type="submission" date="2009-05" db="EMBL/GenBank/DDBJ databases">
        <title>Complete sequence of Tolumonas auensis DSM 9187.</title>
        <authorList>
            <consortium name="US DOE Joint Genome Institute"/>
            <person name="Lucas S."/>
            <person name="Copeland A."/>
            <person name="Lapidus A."/>
            <person name="Glavina del Rio T."/>
            <person name="Tice H."/>
            <person name="Bruce D."/>
            <person name="Goodwin L."/>
            <person name="Pitluck S."/>
            <person name="Chertkov O."/>
            <person name="Brettin T."/>
            <person name="Detter J.C."/>
            <person name="Han C."/>
            <person name="Larimer F."/>
            <person name="Land M."/>
            <person name="Hauser L."/>
            <person name="Kyrpides N."/>
            <person name="Mikhailova N."/>
            <person name="Spring S."/>
            <person name="Beller H."/>
        </authorList>
    </citation>
    <scope>NUCLEOTIDE SEQUENCE [LARGE SCALE GENOMIC DNA]</scope>
    <source>
        <strain evidence="5">DSM 9187 / TA4</strain>
    </source>
</reference>
<keyword evidence="1" id="KW-1133">Transmembrane helix</keyword>
<dbReference type="GO" id="GO:0008081">
    <property type="term" value="F:phosphoric diester hydrolase activity"/>
    <property type="evidence" value="ECO:0007669"/>
    <property type="project" value="UniProtKB-ARBA"/>
</dbReference>
<dbReference type="SUPFAM" id="SSF55781">
    <property type="entry name" value="GAF domain-like"/>
    <property type="match status" value="1"/>
</dbReference>
<sequence>MRTRIPLYVHIATLFLLLFLVLGFSLVFQGYRQTLSGNFAHERQNFAHQSAEVEQSLQLTIRPVSTSLLLYSRSRAVTAQTLEQRLSELPQLTELLRSNEAVSAVYIGYNNGDFFLIRKLTIQAQQALQKKAPENAHFLVQSIDSSQGKSEGIFLFYDAQLRLLESRAMPDYVFDPRSRIWYQDAQQHSGVVMARPYIFYTTQEPGSTLAIKADSGNAVIGADLSMQNLSQLLANMPRPQGSELVMFDDEGQLIAAARELTGNVKDSHTLPRLDLLNVPILKKLYEEMPKQKPAIGTQQELDLQLTDDARWIGYLTAMPSGSEHTYYLSLLLPTDSLYAPARNNALESTYVTLFMLLIMLPCVWYVAKHTARPLSALKQSIEAIRNFDFEEEIKPLSRILEINELADAMTSMRLTIHNFISIDKALVAEHKFDPLLTRILQETLKVVAASGGVIYLRQDKDKRMEPVRALWQQNEISGLSGFSLSGEQEHSLRPAINGRQVAHLLDEASWRRDFMPLAPFDERYLLVAEPLLSRRKEVIGILVVVLLRNREARDINARINLISALAGTSAVAIETQRLIEEQKHLLESFIELVAGAIDAKSAYTGGHCQRVPELTRMLAQAACEQHEGPFTDFNLDDEQWEELHIASWLHDCGKVTTPEYVVDKATKLEMLYDRIHEIRMRFEVLKRDAHIAALNEQLSEAQRQTISDSLQSLWKELDEEFTFVAECNLGSEVMATDRLERLRQIANRKWMRTLDDRLGVSYEELQRKMQVQEQTLPCMEPLLSDRPEHLIPRPVSEQLSSDNPWGFRVQVPEYLYNRGELYNLSVTHGTLTDEERYKINQHIIQTIIMLSKLPFPQHLKNVPEIAGGHHEKMDGSGYPKRLVRDELSIPARMIAIADIFEALTASDRPYKPGKTTSEALRIMQRMVQNNHIDRELFVLFVQSGIWRVYAEHFLLPEQRTPVDQEELLAGITADRPAG</sequence>
<name>C4LEW6_TOLAT</name>
<dbReference type="PANTHER" id="PTHR43155:SF2">
    <property type="entry name" value="CYCLIC DI-GMP PHOSPHODIESTERASE PA4108"/>
    <property type="match status" value="1"/>
</dbReference>
<dbReference type="RefSeq" id="WP_015878605.1">
    <property type="nucleotide sequence ID" value="NC_012691.1"/>
</dbReference>
<dbReference type="InterPro" id="IPR003660">
    <property type="entry name" value="HAMP_dom"/>
</dbReference>
<reference evidence="4 5" key="2">
    <citation type="journal article" date="2011" name="Stand. Genomic Sci.">
        <title>Complete genome sequence of Tolumonas auensis type strain (TA 4).</title>
        <authorList>
            <person name="Chertkov O."/>
            <person name="Copeland A."/>
            <person name="Lucas S."/>
            <person name="Lapidus A."/>
            <person name="Berry K.W."/>
            <person name="Detter J.C."/>
            <person name="Del Rio T.G."/>
            <person name="Hammon N."/>
            <person name="Dalin E."/>
            <person name="Tice H."/>
            <person name="Pitluck S."/>
            <person name="Richardson P."/>
            <person name="Bruce D."/>
            <person name="Goodwin L."/>
            <person name="Han C."/>
            <person name="Tapia R."/>
            <person name="Saunders E."/>
            <person name="Schmutz J."/>
            <person name="Brettin T."/>
            <person name="Larimer F."/>
            <person name="Land M."/>
            <person name="Hauser L."/>
            <person name="Spring S."/>
            <person name="Rohde M."/>
            <person name="Kyrpides N.C."/>
            <person name="Ivanova N."/>
            <person name="Goker M."/>
            <person name="Beller H.R."/>
            <person name="Klenk H.P."/>
            <person name="Woyke T."/>
        </authorList>
    </citation>
    <scope>NUCLEOTIDE SEQUENCE [LARGE SCALE GENOMIC DNA]</scope>
    <source>
        <strain evidence="5">DSM 9187 / TA4</strain>
    </source>
</reference>
<dbReference type="Gene3D" id="6.10.340.10">
    <property type="match status" value="1"/>
</dbReference>
<feature type="transmembrane region" description="Helical" evidence="1">
    <location>
        <begin position="7"/>
        <end position="28"/>
    </location>
</feature>
<evidence type="ECO:0000259" key="2">
    <source>
        <dbReference type="PROSITE" id="PS50885"/>
    </source>
</evidence>
<dbReference type="Gene3D" id="3.30.450.20">
    <property type="entry name" value="PAS domain"/>
    <property type="match status" value="1"/>
</dbReference>
<proteinExistence type="predicted"/>
<keyword evidence="4" id="KW-0378">Hydrolase</keyword>
<evidence type="ECO:0000313" key="4">
    <source>
        <dbReference type="EMBL" id="ACQ93133.1"/>
    </source>
</evidence>
<protein>
    <submittedName>
        <fullName evidence="4">Metal dependent phosphohydrolase</fullName>
    </submittedName>
</protein>
<dbReference type="STRING" id="595494.Tola_1522"/>
<dbReference type="Proteomes" id="UP000009073">
    <property type="component" value="Chromosome"/>
</dbReference>
<dbReference type="GO" id="GO:0007165">
    <property type="term" value="P:signal transduction"/>
    <property type="evidence" value="ECO:0007669"/>
    <property type="project" value="InterPro"/>
</dbReference>
<evidence type="ECO:0000313" key="5">
    <source>
        <dbReference type="Proteomes" id="UP000009073"/>
    </source>
</evidence>
<dbReference type="OrthoDB" id="9764808at2"/>
<accession>C4LEW6</accession>
<keyword evidence="5" id="KW-1185">Reference proteome</keyword>
<dbReference type="PROSITE" id="PS50885">
    <property type="entry name" value="HAMP"/>
    <property type="match status" value="1"/>
</dbReference>
<dbReference type="HOGENOM" id="CLU_010403_1_0_6"/>
<dbReference type="SMART" id="SM00471">
    <property type="entry name" value="HDc"/>
    <property type="match status" value="1"/>
</dbReference>
<dbReference type="InterPro" id="IPR037522">
    <property type="entry name" value="HD_GYP_dom"/>
</dbReference>
<dbReference type="InterPro" id="IPR029016">
    <property type="entry name" value="GAF-like_dom_sf"/>
</dbReference>
<dbReference type="AlphaFoldDB" id="C4LEW6"/>
<feature type="domain" description="HD-GYP" evidence="3">
    <location>
        <begin position="747"/>
        <end position="956"/>
    </location>
</feature>
<evidence type="ECO:0000256" key="1">
    <source>
        <dbReference type="SAM" id="Phobius"/>
    </source>
</evidence>
<dbReference type="EMBL" id="CP001616">
    <property type="protein sequence ID" value="ACQ93133.1"/>
    <property type="molecule type" value="Genomic_DNA"/>
</dbReference>
<keyword evidence="1" id="KW-0472">Membrane</keyword>
<dbReference type="PROSITE" id="PS51832">
    <property type="entry name" value="HD_GYP"/>
    <property type="match status" value="1"/>
</dbReference>
<dbReference type="CDD" id="cd18773">
    <property type="entry name" value="PDC1_HK_sensor"/>
    <property type="match status" value="1"/>
</dbReference>
<dbReference type="InterPro" id="IPR003607">
    <property type="entry name" value="HD/PDEase_dom"/>
</dbReference>
<feature type="domain" description="HAMP" evidence="2">
    <location>
        <begin position="368"/>
        <end position="421"/>
    </location>
</feature>
<dbReference type="PANTHER" id="PTHR43155">
    <property type="entry name" value="CYCLIC DI-GMP PHOSPHODIESTERASE PA4108-RELATED"/>
    <property type="match status" value="1"/>
</dbReference>
<evidence type="ECO:0000259" key="3">
    <source>
        <dbReference type="PROSITE" id="PS51832"/>
    </source>
</evidence>
<organism evidence="4 5">
    <name type="scientific">Tolumonas auensis (strain DSM 9187 / NBRC 110442 / TA 4)</name>
    <dbReference type="NCBI Taxonomy" id="595494"/>
    <lineage>
        <taxon>Bacteria</taxon>
        <taxon>Pseudomonadati</taxon>
        <taxon>Pseudomonadota</taxon>
        <taxon>Gammaproteobacteria</taxon>
        <taxon>Aeromonadales</taxon>
        <taxon>Aeromonadaceae</taxon>
        <taxon>Tolumonas</taxon>
    </lineage>
</organism>
<dbReference type="Gene3D" id="1.10.3210.10">
    <property type="entry name" value="Hypothetical protein af1432"/>
    <property type="match status" value="2"/>
</dbReference>
<dbReference type="SMART" id="SM00304">
    <property type="entry name" value="HAMP"/>
    <property type="match status" value="1"/>
</dbReference>
<dbReference type="eggNOG" id="COG2206">
    <property type="taxonomic scope" value="Bacteria"/>
</dbReference>
<dbReference type="Pfam" id="PF13487">
    <property type="entry name" value="HD_5"/>
    <property type="match status" value="1"/>
</dbReference>
<dbReference type="SUPFAM" id="SSF109604">
    <property type="entry name" value="HD-domain/PDEase-like"/>
    <property type="match status" value="2"/>
</dbReference>
<dbReference type="KEGG" id="tau:Tola_1522"/>
<dbReference type="Gene3D" id="3.30.450.40">
    <property type="match status" value="1"/>
</dbReference>